<gene>
    <name evidence="2" type="ORF">BLA29_000972</name>
</gene>
<protein>
    <submittedName>
        <fullName evidence="2">Uncharacterized protein</fullName>
    </submittedName>
</protein>
<dbReference type="Proteomes" id="UP000194236">
    <property type="component" value="Unassembled WGS sequence"/>
</dbReference>
<organism evidence="2 3">
    <name type="scientific">Euroglyphus maynei</name>
    <name type="common">Mayne's house dust mite</name>
    <dbReference type="NCBI Taxonomy" id="6958"/>
    <lineage>
        <taxon>Eukaryota</taxon>
        <taxon>Metazoa</taxon>
        <taxon>Ecdysozoa</taxon>
        <taxon>Arthropoda</taxon>
        <taxon>Chelicerata</taxon>
        <taxon>Arachnida</taxon>
        <taxon>Acari</taxon>
        <taxon>Acariformes</taxon>
        <taxon>Sarcoptiformes</taxon>
        <taxon>Astigmata</taxon>
        <taxon>Psoroptidia</taxon>
        <taxon>Analgoidea</taxon>
        <taxon>Pyroglyphidae</taxon>
        <taxon>Pyroglyphinae</taxon>
        <taxon>Euroglyphus</taxon>
    </lineage>
</organism>
<reference evidence="2 3" key="1">
    <citation type="submission" date="2017-03" db="EMBL/GenBank/DDBJ databases">
        <title>Genome Survey of Euroglyphus maynei.</title>
        <authorList>
            <person name="Arlian L.G."/>
            <person name="Morgan M.S."/>
            <person name="Rider S.D."/>
        </authorList>
    </citation>
    <scope>NUCLEOTIDE SEQUENCE [LARGE SCALE GENOMIC DNA]</scope>
    <source>
        <strain evidence="2">Arlian Lab</strain>
        <tissue evidence="2">Whole body</tissue>
    </source>
</reference>
<proteinExistence type="predicted"/>
<evidence type="ECO:0000256" key="1">
    <source>
        <dbReference type="SAM" id="SignalP"/>
    </source>
</evidence>
<keyword evidence="3" id="KW-1185">Reference proteome</keyword>
<evidence type="ECO:0000313" key="2">
    <source>
        <dbReference type="EMBL" id="OTF79142.1"/>
    </source>
</evidence>
<dbReference type="EMBL" id="MUJZ01024673">
    <property type="protein sequence ID" value="OTF79142.1"/>
    <property type="molecule type" value="Genomic_DNA"/>
</dbReference>
<evidence type="ECO:0000313" key="3">
    <source>
        <dbReference type="Proteomes" id="UP000194236"/>
    </source>
</evidence>
<keyword evidence="1" id="KW-0732">Signal</keyword>
<feature type="signal peptide" evidence="1">
    <location>
        <begin position="1"/>
        <end position="18"/>
    </location>
</feature>
<dbReference type="OrthoDB" id="6510077at2759"/>
<dbReference type="AlphaFoldDB" id="A0A1Y3BE62"/>
<name>A0A1Y3BE62_EURMA</name>
<comment type="caution">
    <text evidence="2">The sequence shown here is derived from an EMBL/GenBank/DDBJ whole genome shotgun (WGS) entry which is preliminary data.</text>
</comment>
<sequence length="91" mass="10312">MILITIFIAIFGPNICIGSITNESLNNQKELTILNIGNEINQLLSGVSSVCRESIVPGERECYMRYLDRYADLSRQVINEDISSEFDRKVL</sequence>
<feature type="chain" id="PRO_5013277261" evidence="1">
    <location>
        <begin position="19"/>
        <end position="91"/>
    </location>
</feature>
<accession>A0A1Y3BE62</accession>